<dbReference type="AlphaFoldDB" id="C4J886"/>
<proteinExistence type="evidence at transcript level"/>
<feature type="compositionally biased region" description="Polar residues" evidence="1">
    <location>
        <begin position="1"/>
        <end position="15"/>
    </location>
</feature>
<accession>C4J886</accession>
<sequence length="23" mass="2437">MASCTGTSSLRTSCMPTHLRPQA</sequence>
<feature type="region of interest" description="Disordered" evidence="1">
    <location>
        <begin position="1"/>
        <end position="23"/>
    </location>
</feature>
<evidence type="ECO:0000313" key="2">
    <source>
        <dbReference type="EMBL" id="ACR37386.1"/>
    </source>
</evidence>
<organism evidence="2">
    <name type="scientific">Zea mays</name>
    <name type="common">Maize</name>
    <dbReference type="NCBI Taxonomy" id="4577"/>
    <lineage>
        <taxon>Eukaryota</taxon>
        <taxon>Viridiplantae</taxon>
        <taxon>Streptophyta</taxon>
        <taxon>Embryophyta</taxon>
        <taxon>Tracheophyta</taxon>
        <taxon>Spermatophyta</taxon>
        <taxon>Magnoliopsida</taxon>
        <taxon>Liliopsida</taxon>
        <taxon>Poales</taxon>
        <taxon>Poaceae</taxon>
        <taxon>PACMAD clade</taxon>
        <taxon>Panicoideae</taxon>
        <taxon>Andropogonodae</taxon>
        <taxon>Andropogoneae</taxon>
        <taxon>Tripsacinae</taxon>
        <taxon>Zea</taxon>
    </lineage>
</organism>
<protein>
    <submittedName>
        <fullName evidence="2">Uncharacterized protein</fullName>
    </submittedName>
</protein>
<reference evidence="2" key="2">
    <citation type="submission" date="2012-06" db="EMBL/GenBank/DDBJ databases">
        <authorList>
            <person name="Yu Y."/>
            <person name="Currie J."/>
            <person name="Lomeli R."/>
            <person name="Angelova A."/>
            <person name="Collura K."/>
            <person name="Wissotski M."/>
            <person name="Campos D."/>
            <person name="Kudrna D."/>
            <person name="Golser W."/>
            <person name="Ashely E."/>
            <person name="Descour A."/>
            <person name="Fernandes J."/>
            <person name="Soderlund C."/>
            <person name="Walbot V."/>
        </authorList>
    </citation>
    <scope>NUCLEOTIDE SEQUENCE</scope>
    <source>
        <strain evidence="2">B73</strain>
    </source>
</reference>
<evidence type="ECO:0000256" key="1">
    <source>
        <dbReference type="SAM" id="MobiDB-lite"/>
    </source>
</evidence>
<dbReference type="EMBL" id="BT087033">
    <property type="protein sequence ID" value="ACR37386.1"/>
    <property type="molecule type" value="mRNA"/>
</dbReference>
<reference evidence="2" key="1">
    <citation type="journal article" date="2009" name="PLoS Genet.">
        <title>Sequencing, mapping, and analysis of 27,455 maize full-length cDNAs.</title>
        <authorList>
            <person name="Soderlund C."/>
            <person name="Descour A."/>
            <person name="Kudrna D."/>
            <person name="Bomhoff M."/>
            <person name="Boyd L."/>
            <person name="Currie J."/>
            <person name="Angelova A."/>
            <person name="Collura K."/>
            <person name="Wissotski M."/>
            <person name="Ashley E."/>
            <person name="Morrow D."/>
            <person name="Fernandes J."/>
            <person name="Walbot V."/>
            <person name="Yu Y."/>
        </authorList>
    </citation>
    <scope>NUCLEOTIDE SEQUENCE</scope>
    <source>
        <strain evidence="2">B73</strain>
    </source>
</reference>
<name>C4J886_MAIZE</name>